<comment type="caution">
    <text evidence="8">The sequence shown here is derived from an EMBL/GenBank/DDBJ whole genome shotgun (WGS) entry which is preliminary data.</text>
</comment>
<dbReference type="Gene3D" id="3.40.1190.20">
    <property type="match status" value="1"/>
</dbReference>
<dbReference type="SUPFAM" id="SSF53613">
    <property type="entry name" value="Ribokinase-like"/>
    <property type="match status" value="1"/>
</dbReference>
<dbReference type="InterPro" id="IPR017583">
    <property type="entry name" value="Tagatose/fructose_Pkinase"/>
</dbReference>
<evidence type="ECO:0000256" key="1">
    <source>
        <dbReference type="ARBA" id="ARBA00005380"/>
    </source>
</evidence>
<evidence type="ECO:0000256" key="3">
    <source>
        <dbReference type="ARBA" id="ARBA00022741"/>
    </source>
</evidence>
<comment type="similarity">
    <text evidence="1">Belongs to the carbohydrate kinase pfkB family.</text>
</comment>
<dbReference type="PROSITE" id="PS00584">
    <property type="entry name" value="PFKB_KINASES_2"/>
    <property type="match status" value="1"/>
</dbReference>
<dbReference type="Pfam" id="PF00294">
    <property type="entry name" value="PfkB"/>
    <property type="match status" value="1"/>
</dbReference>
<dbReference type="EMBL" id="LRHK01000005">
    <property type="protein sequence ID" value="KWX16668.1"/>
    <property type="molecule type" value="Genomic_DNA"/>
</dbReference>
<comment type="similarity">
    <text evidence="6">Belongs to the carbohydrate kinase PfkB family. LacC subfamily.</text>
</comment>
<dbReference type="GO" id="GO:0009024">
    <property type="term" value="F:tagatose-6-phosphate kinase activity"/>
    <property type="evidence" value="ECO:0007669"/>
    <property type="project" value="UniProtKB-EC"/>
</dbReference>
<dbReference type="PIRSF" id="PIRSF000535">
    <property type="entry name" value="1PFK/6PFK/LacC"/>
    <property type="match status" value="1"/>
</dbReference>
<evidence type="ECO:0000313" key="8">
    <source>
        <dbReference type="EMBL" id="KWX16668.1"/>
    </source>
</evidence>
<dbReference type="GO" id="GO:0008443">
    <property type="term" value="F:phosphofructokinase activity"/>
    <property type="evidence" value="ECO:0007669"/>
    <property type="project" value="TreeGrafter"/>
</dbReference>
<dbReference type="GO" id="GO:2001059">
    <property type="term" value="P:D-tagatose 6-phosphate catabolic process"/>
    <property type="evidence" value="ECO:0007669"/>
    <property type="project" value="UniProtKB-UniPathway"/>
</dbReference>
<comment type="catalytic activity">
    <reaction evidence="6">
        <text>D-tagatofuranose 6-phosphate + ATP = D-tagatofuranose 1,6-bisphosphate + ADP + H(+)</text>
        <dbReference type="Rhea" id="RHEA:12420"/>
        <dbReference type="ChEBI" id="CHEBI:15378"/>
        <dbReference type="ChEBI" id="CHEBI:30616"/>
        <dbReference type="ChEBI" id="CHEBI:58694"/>
        <dbReference type="ChEBI" id="CHEBI:58695"/>
        <dbReference type="ChEBI" id="CHEBI:456216"/>
        <dbReference type="EC" id="2.7.1.144"/>
    </reaction>
</comment>
<dbReference type="UniPathway" id="UPA00704">
    <property type="reaction ID" value="UER00715"/>
</dbReference>
<dbReference type="InterPro" id="IPR029056">
    <property type="entry name" value="Ribokinase-like"/>
</dbReference>
<keyword evidence="5 6" id="KW-0067">ATP-binding</keyword>
<dbReference type="EC" id="2.7.1.144" evidence="6"/>
<keyword evidence="2 6" id="KW-0808">Transferase</keyword>
<dbReference type="GO" id="GO:0005524">
    <property type="term" value="F:ATP binding"/>
    <property type="evidence" value="ECO:0007669"/>
    <property type="project" value="UniProtKB-KW"/>
</dbReference>
<keyword evidence="4 8" id="KW-0418">Kinase</keyword>
<dbReference type="PANTHER" id="PTHR46566">
    <property type="entry name" value="1-PHOSPHOFRUCTOKINASE-RELATED"/>
    <property type="match status" value="1"/>
</dbReference>
<feature type="domain" description="Carbohydrate kinase PfkB" evidence="7">
    <location>
        <begin position="9"/>
        <end position="301"/>
    </location>
</feature>
<evidence type="ECO:0000256" key="5">
    <source>
        <dbReference type="ARBA" id="ARBA00022840"/>
    </source>
</evidence>
<sequence>MILTITMNPSIDSIYFTKHFELGTMTRFDSPVRYVGGKGINCGRASALLGSSVILTGFLGGYFGSMIQDMLKNENLFDLHFLPIAEESRGAVTIMHDDETQTELVEAGPEIADTTIKKLMNDIKLISKNNYLSVITINGSVNNPDPFLYAKLLQYIKEQIDPSTYILMDISGQHLREVLASKYKPMFIKPNIHEFSDIIHQKITQKSDIKHHLKTNPLFKDIDVIMISCGSYGAVVKVKEEFWNVEIPKIPIINTTGSGDATVGGFAHSLEQNYPLKECVRYAMACGMSNAQQSEVGKVIPADVKNLAKNIKITEMK</sequence>
<proteinExistence type="inferred from homology"/>
<dbReference type="Proteomes" id="UP000070452">
    <property type="component" value="Unassembled WGS sequence"/>
</dbReference>
<evidence type="ECO:0000313" key="9">
    <source>
        <dbReference type="Proteomes" id="UP000070452"/>
    </source>
</evidence>
<reference evidence="8 9" key="1">
    <citation type="submission" date="2016-01" db="EMBL/GenBank/DDBJ databases">
        <title>Molecular Mechanisms for transfer of large genomic segments between Enterococcus faecium strains.</title>
        <authorList>
            <person name="Garcia-Solache M.A."/>
            <person name="Lebreton F."/>
            <person name="Mclaughlin R.E."/>
            <person name="Whiteaker J.D."/>
            <person name="Gilmore M.S."/>
            <person name="Rice L.B."/>
        </authorList>
    </citation>
    <scope>NUCLEOTIDE SEQUENCE [LARGE SCALE GENOMIC DNA]</scope>
    <source>
        <strain evidence="8 9">D344RRF x C68</strain>
    </source>
</reference>
<dbReference type="GO" id="GO:0005829">
    <property type="term" value="C:cytosol"/>
    <property type="evidence" value="ECO:0007669"/>
    <property type="project" value="TreeGrafter"/>
</dbReference>
<dbReference type="CDD" id="cd01164">
    <property type="entry name" value="FruK_PfkB_like"/>
    <property type="match status" value="1"/>
</dbReference>
<keyword evidence="6" id="KW-0423">Lactose metabolism</keyword>
<dbReference type="RefSeq" id="WP_002297935.1">
    <property type="nucleotide sequence ID" value="NZ_CABGJP010000002.1"/>
</dbReference>
<protein>
    <recommendedName>
        <fullName evidence="6">Tagatose-6-phosphate kinase</fullName>
        <ecNumber evidence="6">2.7.1.144</ecNumber>
    </recommendedName>
</protein>
<gene>
    <name evidence="8" type="ORF">AWT83_14220</name>
</gene>
<accession>A0A132P2Y2</accession>
<evidence type="ECO:0000256" key="2">
    <source>
        <dbReference type="ARBA" id="ARBA00022679"/>
    </source>
</evidence>
<evidence type="ECO:0000256" key="4">
    <source>
        <dbReference type="ARBA" id="ARBA00022777"/>
    </source>
</evidence>
<dbReference type="InterPro" id="IPR002173">
    <property type="entry name" value="Carboh/pur_kinase_PfkB_CS"/>
</dbReference>
<evidence type="ECO:0000259" key="7">
    <source>
        <dbReference type="Pfam" id="PF00294"/>
    </source>
</evidence>
<organism evidence="8 9">
    <name type="scientific">Enterococcus faecium</name>
    <name type="common">Streptococcus faecium</name>
    <dbReference type="NCBI Taxonomy" id="1352"/>
    <lineage>
        <taxon>Bacteria</taxon>
        <taxon>Bacillati</taxon>
        <taxon>Bacillota</taxon>
        <taxon>Bacilli</taxon>
        <taxon>Lactobacillales</taxon>
        <taxon>Enterococcaceae</taxon>
        <taxon>Enterococcus</taxon>
    </lineage>
</organism>
<comment type="pathway">
    <text evidence="6">Carbohydrate metabolism; D-tagatose 6-phosphate degradation; D-glyceraldehyde 3-phosphate and glycerone phosphate from D-tagatose 6-phosphate: step 1/2.</text>
</comment>
<dbReference type="GO" id="GO:0005988">
    <property type="term" value="P:lactose metabolic process"/>
    <property type="evidence" value="ECO:0007669"/>
    <property type="project" value="UniProtKB-KW"/>
</dbReference>
<name>A0A132P2Y2_ENTFC</name>
<dbReference type="InterPro" id="IPR011611">
    <property type="entry name" value="PfkB_dom"/>
</dbReference>
<evidence type="ECO:0000256" key="6">
    <source>
        <dbReference type="PIRNR" id="PIRNR000535"/>
    </source>
</evidence>
<dbReference type="AlphaFoldDB" id="A0A132P2Y2"/>
<dbReference type="NCBIfam" id="TIGR03168">
    <property type="entry name" value="1-PFK"/>
    <property type="match status" value="1"/>
</dbReference>
<keyword evidence="3 6" id="KW-0547">Nucleotide-binding</keyword>
<dbReference type="PANTHER" id="PTHR46566:SF2">
    <property type="entry name" value="ATP-DEPENDENT 6-PHOSPHOFRUCTOKINASE ISOZYME 2"/>
    <property type="match status" value="1"/>
</dbReference>